<reference evidence="3" key="1">
    <citation type="submission" date="2020-05" db="EMBL/GenBank/DDBJ databases">
        <authorList>
            <person name="Zhu T."/>
            <person name="Keshari N."/>
            <person name="Lu X."/>
        </authorList>
    </citation>
    <scope>NUCLEOTIDE SEQUENCE</scope>
    <source>
        <strain evidence="3">NK1-12</strain>
    </source>
</reference>
<sequence length="327" mass="35074">MTIACFRKLTELLPSSPVVLATVVQTQGSVPREVGAKMLIGSDGFTFGTIGGGAGEAKVIRQAEQVLETGQKQMVIVDLTGAAHRDTQGICGGMMQVWLERWTGAAAQTLAQQILMRLETGQTATLVIPFESNQSPYLVDTDVGVLSGSAINDENTFIGTLQPPPTLLIVGAGHVGMQLAKIADMIGFQVMVQDDRSEWANSQHYPQATKIFAELTTALTDLATHPQLFAALVTRGYQYDLAALTGLLQRPIPCRYIGMIGSKKRVRQVLQTVEQNGISRSQLQSIYAPIGLDIGALTPEEIAVSIAAELIWVQRGGSGRPLSEKSD</sequence>
<dbReference type="InterPro" id="IPR003777">
    <property type="entry name" value="XdhC_CoxI"/>
</dbReference>
<protein>
    <submittedName>
        <fullName evidence="3">XdhC family protein</fullName>
    </submittedName>
</protein>
<name>A0AA97AMX4_9CYAN</name>
<proteinExistence type="predicted"/>
<feature type="domain" description="XdhC- CoxI" evidence="1">
    <location>
        <begin position="16"/>
        <end position="75"/>
    </location>
</feature>
<gene>
    <name evidence="3" type="ORF">HJG54_27380</name>
</gene>
<dbReference type="AlphaFoldDB" id="A0AA97AMX4"/>
<dbReference type="Gene3D" id="3.40.50.720">
    <property type="entry name" value="NAD(P)-binding Rossmann-like Domain"/>
    <property type="match status" value="1"/>
</dbReference>
<evidence type="ECO:0000259" key="1">
    <source>
        <dbReference type="Pfam" id="PF02625"/>
    </source>
</evidence>
<evidence type="ECO:0000313" key="3">
    <source>
        <dbReference type="EMBL" id="WNZ26177.1"/>
    </source>
</evidence>
<dbReference type="PANTHER" id="PTHR30388:SF6">
    <property type="entry name" value="XANTHINE DEHYDROGENASE SUBUNIT A-RELATED"/>
    <property type="match status" value="1"/>
</dbReference>
<dbReference type="PANTHER" id="PTHR30388">
    <property type="entry name" value="ALDEHYDE OXIDOREDUCTASE MOLYBDENUM COFACTOR ASSEMBLY PROTEIN"/>
    <property type="match status" value="1"/>
</dbReference>
<dbReference type="InterPro" id="IPR052698">
    <property type="entry name" value="MoCofactor_Util/Proc"/>
</dbReference>
<dbReference type="EMBL" id="CP053586">
    <property type="protein sequence ID" value="WNZ26177.1"/>
    <property type="molecule type" value="Genomic_DNA"/>
</dbReference>
<feature type="domain" description="XdhC Rossmann" evidence="2">
    <location>
        <begin position="167"/>
        <end position="310"/>
    </location>
</feature>
<dbReference type="Pfam" id="PF02625">
    <property type="entry name" value="XdhC_CoxI"/>
    <property type="match status" value="1"/>
</dbReference>
<organism evidence="3">
    <name type="scientific">Leptolyngbya sp. NK1-12</name>
    <dbReference type="NCBI Taxonomy" id="2547451"/>
    <lineage>
        <taxon>Bacteria</taxon>
        <taxon>Bacillati</taxon>
        <taxon>Cyanobacteriota</taxon>
        <taxon>Cyanophyceae</taxon>
        <taxon>Leptolyngbyales</taxon>
        <taxon>Leptolyngbyaceae</taxon>
        <taxon>Leptolyngbya group</taxon>
        <taxon>Leptolyngbya</taxon>
    </lineage>
</organism>
<dbReference type="InterPro" id="IPR027051">
    <property type="entry name" value="XdhC_Rossmann_dom"/>
</dbReference>
<dbReference type="Pfam" id="PF13478">
    <property type="entry name" value="XdhC_C"/>
    <property type="match status" value="1"/>
</dbReference>
<evidence type="ECO:0000259" key="2">
    <source>
        <dbReference type="Pfam" id="PF13478"/>
    </source>
</evidence>
<accession>A0AA97AMX4</accession>